<dbReference type="GeneID" id="98151125"/>
<sequence length="178" mass="19864">MRPYITSSISDGACRLGKQGFQHKLMRDLIEMRCHGMAWHALDPDSECDATGSRACALALLLGSSLCCYAEVHVGLFEFNIEAMPAVKGPRNGWPGAHLHNFKPREPSDSVDSGEREKAKKKNTAAALWRSALIFHQKRGRWRDSASDRTMPSSILLPHQTRSSRPSLLFSRVILTTF</sequence>
<evidence type="ECO:0000256" key="1">
    <source>
        <dbReference type="SAM" id="MobiDB-lite"/>
    </source>
</evidence>
<dbReference type="RefSeq" id="XP_070904114.1">
    <property type="nucleotide sequence ID" value="XM_071035961.1"/>
</dbReference>
<evidence type="ECO:0000313" key="2">
    <source>
        <dbReference type="EMBL" id="KAL2859180.1"/>
    </source>
</evidence>
<accession>A0ABR4L3T3</accession>
<protein>
    <submittedName>
        <fullName evidence="2">Uncharacterized protein</fullName>
    </submittedName>
</protein>
<name>A0ABR4L3T3_9EURO</name>
<gene>
    <name evidence="2" type="ORF">BJX68DRAFT_113996</name>
</gene>
<feature type="region of interest" description="Disordered" evidence="1">
    <location>
        <begin position="95"/>
        <end position="121"/>
    </location>
</feature>
<keyword evidence="3" id="KW-1185">Reference proteome</keyword>
<dbReference type="EMBL" id="JBFXLR010000003">
    <property type="protein sequence ID" value="KAL2859180.1"/>
    <property type="molecule type" value="Genomic_DNA"/>
</dbReference>
<feature type="compositionally biased region" description="Basic and acidic residues" evidence="1">
    <location>
        <begin position="103"/>
        <end position="118"/>
    </location>
</feature>
<comment type="caution">
    <text evidence="2">The sequence shown here is derived from an EMBL/GenBank/DDBJ whole genome shotgun (WGS) entry which is preliminary data.</text>
</comment>
<dbReference type="Proteomes" id="UP001610444">
    <property type="component" value="Unassembled WGS sequence"/>
</dbReference>
<organism evidence="2 3">
    <name type="scientific">Aspergillus pseudodeflectus</name>
    <dbReference type="NCBI Taxonomy" id="176178"/>
    <lineage>
        <taxon>Eukaryota</taxon>
        <taxon>Fungi</taxon>
        <taxon>Dikarya</taxon>
        <taxon>Ascomycota</taxon>
        <taxon>Pezizomycotina</taxon>
        <taxon>Eurotiomycetes</taxon>
        <taxon>Eurotiomycetidae</taxon>
        <taxon>Eurotiales</taxon>
        <taxon>Aspergillaceae</taxon>
        <taxon>Aspergillus</taxon>
        <taxon>Aspergillus subgen. Nidulantes</taxon>
    </lineage>
</organism>
<reference evidence="2 3" key="1">
    <citation type="submission" date="2024-07" db="EMBL/GenBank/DDBJ databases">
        <title>Section-level genome sequencing and comparative genomics of Aspergillus sections Usti and Cavernicolus.</title>
        <authorList>
            <consortium name="Lawrence Berkeley National Laboratory"/>
            <person name="Nybo J.L."/>
            <person name="Vesth T.C."/>
            <person name="Theobald S."/>
            <person name="Frisvad J.C."/>
            <person name="Larsen T.O."/>
            <person name="Kjaerboelling I."/>
            <person name="Rothschild-Mancinelli K."/>
            <person name="Lyhne E.K."/>
            <person name="Kogle M.E."/>
            <person name="Barry K."/>
            <person name="Clum A."/>
            <person name="Na H."/>
            <person name="Ledsgaard L."/>
            <person name="Lin J."/>
            <person name="Lipzen A."/>
            <person name="Kuo A."/>
            <person name="Riley R."/>
            <person name="Mondo S."/>
            <person name="LaButti K."/>
            <person name="Haridas S."/>
            <person name="Pangalinan J."/>
            <person name="Salamov A.A."/>
            <person name="Simmons B.A."/>
            <person name="Magnuson J.K."/>
            <person name="Chen J."/>
            <person name="Drula E."/>
            <person name="Henrissat B."/>
            <person name="Wiebenga A."/>
            <person name="Lubbers R.J."/>
            <person name="Gomes A.C."/>
            <person name="Macurrencykelacurrency M.R."/>
            <person name="Stajich J."/>
            <person name="Grigoriev I.V."/>
            <person name="Mortensen U.H."/>
            <person name="De vries R.P."/>
            <person name="Baker S.E."/>
            <person name="Andersen M.R."/>
        </authorList>
    </citation>
    <scope>NUCLEOTIDE SEQUENCE [LARGE SCALE GENOMIC DNA]</scope>
    <source>
        <strain evidence="2 3">CBS 756.74</strain>
    </source>
</reference>
<evidence type="ECO:0000313" key="3">
    <source>
        <dbReference type="Proteomes" id="UP001610444"/>
    </source>
</evidence>
<proteinExistence type="predicted"/>